<sequence>MKFSSRQPESANMQLAPMIDIVFLLLIFFIVTWQFTRSETELSVSVPTAQEGAEPERQRGEIVINVLADSTVRIEGTTVDLEQLHEKLASIAAQFENQPVRIRGDGGVAYQRIVEVIDTCQKAGIWNISFATQRPTPSQ</sequence>
<dbReference type="Pfam" id="PF02472">
    <property type="entry name" value="ExbD"/>
    <property type="match status" value="1"/>
</dbReference>
<keyword evidence="10" id="KW-1185">Reference proteome</keyword>
<dbReference type="RefSeq" id="WP_386818029.1">
    <property type="nucleotide sequence ID" value="NZ_JBHUIT010000002.1"/>
</dbReference>
<evidence type="ECO:0000313" key="9">
    <source>
        <dbReference type="EMBL" id="MFD2255370.1"/>
    </source>
</evidence>
<reference evidence="10" key="1">
    <citation type="journal article" date="2019" name="Int. J. Syst. Evol. Microbiol.">
        <title>The Global Catalogue of Microorganisms (GCM) 10K type strain sequencing project: providing services to taxonomists for standard genome sequencing and annotation.</title>
        <authorList>
            <consortium name="The Broad Institute Genomics Platform"/>
            <consortium name="The Broad Institute Genome Sequencing Center for Infectious Disease"/>
            <person name="Wu L."/>
            <person name="Ma J."/>
        </authorList>
    </citation>
    <scope>NUCLEOTIDE SEQUENCE [LARGE SCALE GENOMIC DNA]</scope>
    <source>
        <strain evidence="10">CGMCC 4.7106</strain>
    </source>
</reference>
<evidence type="ECO:0000256" key="3">
    <source>
        <dbReference type="ARBA" id="ARBA00022475"/>
    </source>
</evidence>
<protein>
    <submittedName>
        <fullName evidence="9">ExbD/TolR family protein</fullName>
    </submittedName>
</protein>
<dbReference type="Gene3D" id="3.30.420.270">
    <property type="match status" value="1"/>
</dbReference>
<evidence type="ECO:0000256" key="2">
    <source>
        <dbReference type="ARBA" id="ARBA00005811"/>
    </source>
</evidence>
<evidence type="ECO:0000256" key="7">
    <source>
        <dbReference type="RuleBase" id="RU003879"/>
    </source>
</evidence>
<comment type="caution">
    <text evidence="9">The sequence shown here is derived from an EMBL/GenBank/DDBJ whole genome shotgun (WGS) entry which is preliminary data.</text>
</comment>
<evidence type="ECO:0000256" key="8">
    <source>
        <dbReference type="SAM" id="Phobius"/>
    </source>
</evidence>
<keyword evidence="6 8" id="KW-0472">Membrane</keyword>
<evidence type="ECO:0000256" key="4">
    <source>
        <dbReference type="ARBA" id="ARBA00022692"/>
    </source>
</evidence>
<keyword evidence="7" id="KW-0813">Transport</keyword>
<evidence type="ECO:0000256" key="6">
    <source>
        <dbReference type="ARBA" id="ARBA00023136"/>
    </source>
</evidence>
<dbReference type="PANTHER" id="PTHR30558:SF3">
    <property type="entry name" value="BIOPOLYMER TRANSPORT PROTEIN EXBD-RELATED"/>
    <property type="match status" value="1"/>
</dbReference>
<keyword evidence="7" id="KW-0653">Protein transport</keyword>
<organism evidence="9 10">
    <name type="scientific">Luteolibacter algae</name>
    <dbReference type="NCBI Taxonomy" id="454151"/>
    <lineage>
        <taxon>Bacteria</taxon>
        <taxon>Pseudomonadati</taxon>
        <taxon>Verrucomicrobiota</taxon>
        <taxon>Verrucomicrobiia</taxon>
        <taxon>Verrucomicrobiales</taxon>
        <taxon>Verrucomicrobiaceae</taxon>
        <taxon>Luteolibacter</taxon>
    </lineage>
</organism>
<dbReference type="InterPro" id="IPR003400">
    <property type="entry name" value="ExbD"/>
</dbReference>
<evidence type="ECO:0000256" key="1">
    <source>
        <dbReference type="ARBA" id="ARBA00004162"/>
    </source>
</evidence>
<gene>
    <name evidence="9" type="ORF">ACFSSA_01660</name>
</gene>
<evidence type="ECO:0000256" key="5">
    <source>
        <dbReference type="ARBA" id="ARBA00022989"/>
    </source>
</evidence>
<dbReference type="PANTHER" id="PTHR30558">
    <property type="entry name" value="EXBD MEMBRANE COMPONENT OF PMF-DRIVEN MACROMOLECULE IMPORT SYSTEM"/>
    <property type="match status" value="1"/>
</dbReference>
<dbReference type="Proteomes" id="UP001597375">
    <property type="component" value="Unassembled WGS sequence"/>
</dbReference>
<dbReference type="EMBL" id="JBHUIT010000002">
    <property type="protein sequence ID" value="MFD2255370.1"/>
    <property type="molecule type" value="Genomic_DNA"/>
</dbReference>
<evidence type="ECO:0000313" key="10">
    <source>
        <dbReference type="Proteomes" id="UP001597375"/>
    </source>
</evidence>
<name>A0ABW5D6V9_9BACT</name>
<accession>A0ABW5D6V9</accession>
<keyword evidence="3" id="KW-1003">Cell membrane</keyword>
<keyword evidence="4 7" id="KW-0812">Transmembrane</keyword>
<comment type="subcellular location">
    <subcellularLocation>
        <location evidence="1">Cell membrane</location>
        <topology evidence="1">Single-pass membrane protein</topology>
    </subcellularLocation>
    <subcellularLocation>
        <location evidence="7">Cell membrane</location>
        <topology evidence="7">Single-pass type II membrane protein</topology>
    </subcellularLocation>
</comment>
<feature type="transmembrane region" description="Helical" evidence="8">
    <location>
        <begin position="12"/>
        <end position="35"/>
    </location>
</feature>
<proteinExistence type="inferred from homology"/>
<comment type="similarity">
    <text evidence="2 7">Belongs to the ExbD/TolR family.</text>
</comment>
<keyword evidence="5 8" id="KW-1133">Transmembrane helix</keyword>